<name>A0ABD2BRE0_VESSQ</name>
<reference evidence="1 2" key="1">
    <citation type="journal article" date="2024" name="Ann. Entomol. Soc. Am.">
        <title>Genomic analyses of the southern and eastern yellowjacket wasps (Hymenoptera: Vespidae) reveal evolutionary signatures of social life.</title>
        <authorList>
            <person name="Catto M.A."/>
            <person name="Caine P.B."/>
            <person name="Orr S.E."/>
            <person name="Hunt B.G."/>
            <person name="Goodisman M.A.D."/>
        </authorList>
    </citation>
    <scope>NUCLEOTIDE SEQUENCE [LARGE SCALE GENOMIC DNA]</scope>
    <source>
        <strain evidence="1">233</strain>
        <tissue evidence="1">Head and thorax</tissue>
    </source>
</reference>
<keyword evidence="2" id="KW-1185">Reference proteome</keyword>
<gene>
    <name evidence="1" type="ORF">V1478_002982</name>
</gene>
<dbReference type="Proteomes" id="UP001607302">
    <property type="component" value="Unassembled WGS sequence"/>
</dbReference>
<protein>
    <submittedName>
        <fullName evidence="1">Uncharacterized protein</fullName>
    </submittedName>
</protein>
<evidence type="ECO:0000313" key="1">
    <source>
        <dbReference type="EMBL" id="KAL2735342.1"/>
    </source>
</evidence>
<evidence type="ECO:0000313" key="2">
    <source>
        <dbReference type="Proteomes" id="UP001607302"/>
    </source>
</evidence>
<comment type="caution">
    <text evidence="1">The sequence shown here is derived from an EMBL/GenBank/DDBJ whole genome shotgun (WGS) entry which is preliminary data.</text>
</comment>
<proteinExistence type="predicted"/>
<dbReference type="EMBL" id="JAUDFV010000064">
    <property type="protein sequence ID" value="KAL2735342.1"/>
    <property type="molecule type" value="Genomic_DNA"/>
</dbReference>
<accession>A0ABD2BRE0</accession>
<sequence length="123" mass="14130">MGPNTWKSQSARLGLRSFVTLLTYSPDLAPYDFHVLSPTKVKRALQNGHISPMKIGRENGYRMLNGNISTKDMEQFVPRYDKCLNKLNDYVNKKEAHEISSARSRAIEVHYEFVNEPESILDN</sequence>
<dbReference type="AlphaFoldDB" id="A0ABD2BRE0"/>
<organism evidence="1 2">
    <name type="scientific">Vespula squamosa</name>
    <name type="common">Southern yellow jacket</name>
    <name type="synonym">Wasp</name>
    <dbReference type="NCBI Taxonomy" id="30214"/>
    <lineage>
        <taxon>Eukaryota</taxon>
        <taxon>Metazoa</taxon>
        <taxon>Ecdysozoa</taxon>
        <taxon>Arthropoda</taxon>
        <taxon>Hexapoda</taxon>
        <taxon>Insecta</taxon>
        <taxon>Pterygota</taxon>
        <taxon>Neoptera</taxon>
        <taxon>Endopterygota</taxon>
        <taxon>Hymenoptera</taxon>
        <taxon>Apocrita</taxon>
        <taxon>Aculeata</taxon>
        <taxon>Vespoidea</taxon>
        <taxon>Vespidae</taxon>
        <taxon>Vespinae</taxon>
        <taxon>Vespula</taxon>
    </lineage>
</organism>